<reference evidence="1" key="1">
    <citation type="journal article" date="2015" name="Nature">
        <title>Complex archaea that bridge the gap between prokaryotes and eukaryotes.</title>
        <authorList>
            <person name="Spang A."/>
            <person name="Saw J.H."/>
            <person name="Jorgensen S.L."/>
            <person name="Zaremba-Niedzwiedzka K."/>
            <person name="Martijn J."/>
            <person name="Lind A.E."/>
            <person name="van Eijk R."/>
            <person name="Schleper C."/>
            <person name="Guy L."/>
            <person name="Ettema T.J."/>
        </authorList>
    </citation>
    <scope>NUCLEOTIDE SEQUENCE</scope>
</reference>
<dbReference type="EMBL" id="LAZR01012246">
    <property type="protein sequence ID" value="KKM27845.1"/>
    <property type="molecule type" value="Genomic_DNA"/>
</dbReference>
<sequence length="56" mass="6087">MTPRIDPRIKIGKLKPGIPLPPISTDIEVVLVFPASSNAVAEILCTPSEYRDVSKL</sequence>
<dbReference type="AlphaFoldDB" id="A0A0F9LK59"/>
<evidence type="ECO:0000313" key="1">
    <source>
        <dbReference type="EMBL" id="KKM27845.1"/>
    </source>
</evidence>
<proteinExistence type="predicted"/>
<accession>A0A0F9LK59</accession>
<organism evidence="1">
    <name type="scientific">marine sediment metagenome</name>
    <dbReference type="NCBI Taxonomy" id="412755"/>
    <lineage>
        <taxon>unclassified sequences</taxon>
        <taxon>metagenomes</taxon>
        <taxon>ecological metagenomes</taxon>
    </lineage>
</organism>
<comment type="caution">
    <text evidence="1">The sequence shown here is derived from an EMBL/GenBank/DDBJ whole genome shotgun (WGS) entry which is preliminary data.</text>
</comment>
<name>A0A0F9LK59_9ZZZZ</name>
<protein>
    <submittedName>
        <fullName evidence="1">Uncharacterized protein</fullName>
    </submittedName>
</protein>
<gene>
    <name evidence="1" type="ORF">LCGC14_1570640</name>
</gene>